<dbReference type="EMBL" id="JAGMVS010000039">
    <property type="protein sequence ID" value="MCM2436769.1"/>
    <property type="molecule type" value="Genomic_DNA"/>
</dbReference>
<reference evidence="2" key="1">
    <citation type="submission" date="2021-04" db="EMBL/GenBank/DDBJ databases">
        <title>Taxonomic assessment of Weissella genus.</title>
        <authorList>
            <person name="Fanelli F."/>
            <person name="Chieffi D."/>
            <person name="Dell'Aquila A."/>
            <person name="Gyu-Sung C."/>
            <person name="Franz C.M.A.P."/>
            <person name="Fusco V."/>
        </authorList>
    </citation>
    <scope>NUCLEOTIDE SEQUENCE</scope>
    <source>
        <strain evidence="2">LMG 25373</strain>
    </source>
</reference>
<evidence type="ECO:0000256" key="1">
    <source>
        <dbReference type="SAM" id="Phobius"/>
    </source>
</evidence>
<keyword evidence="1" id="KW-0812">Transmembrane</keyword>
<dbReference type="Proteomes" id="UP001057481">
    <property type="component" value="Unassembled WGS sequence"/>
</dbReference>
<feature type="transmembrane region" description="Helical" evidence="1">
    <location>
        <begin position="12"/>
        <end position="38"/>
    </location>
</feature>
<name>A0ABT0VFZ8_9LACO</name>
<dbReference type="RefSeq" id="WP_205143269.1">
    <property type="nucleotide sequence ID" value="NZ_JAFBDN010000004.1"/>
</dbReference>
<evidence type="ECO:0000313" key="3">
    <source>
        <dbReference type="Proteomes" id="UP001057481"/>
    </source>
</evidence>
<keyword evidence="3" id="KW-1185">Reference proteome</keyword>
<organism evidence="2 3">
    <name type="scientific">Periweissella beninensis</name>
    <dbReference type="NCBI Taxonomy" id="504936"/>
    <lineage>
        <taxon>Bacteria</taxon>
        <taxon>Bacillati</taxon>
        <taxon>Bacillota</taxon>
        <taxon>Bacilli</taxon>
        <taxon>Lactobacillales</taxon>
        <taxon>Lactobacillaceae</taxon>
        <taxon>Periweissella</taxon>
    </lineage>
</organism>
<keyword evidence="1" id="KW-0472">Membrane</keyword>
<accession>A0ABT0VFZ8</accession>
<protein>
    <submittedName>
        <fullName evidence="2">YpmS family protein</fullName>
    </submittedName>
</protein>
<evidence type="ECO:0000313" key="2">
    <source>
        <dbReference type="EMBL" id="MCM2436769.1"/>
    </source>
</evidence>
<dbReference type="Pfam" id="PF09911">
    <property type="entry name" value="DUF2140"/>
    <property type="match status" value="1"/>
</dbReference>
<dbReference type="InterPro" id="IPR018672">
    <property type="entry name" value="DUF2140"/>
</dbReference>
<keyword evidence="1" id="KW-1133">Transmembrane helix</keyword>
<proteinExistence type="predicted"/>
<comment type="caution">
    <text evidence="2">The sequence shown here is derived from an EMBL/GenBank/DDBJ whole genome shotgun (WGS) entry which is preliminary data.</text>
</comment>
<gene>
    <name evidence="2" type="ORF">KAK10_02330</name>
</gene>
<sequence>MQRERKQKAPTRLWFWLFWALATLIIISGITATTLVFVPNNYQETQQVNTKTSDFEISLQKNQINRLAKHFLSQYQNKQTKLQFVITDEALLTGTVKILGQNINAGITFKPTVTKAGNINLKASSMAVGSLNLPVSLVLAVLKQTYSLPNWVHVNAKSESILFDLNALKLSNGLTIHAKTIDIDNDKFVFEGGIK</sequence>